<dbReference type="SMART" id="SM00287">
    <property type="entry name" value="SH3b"/>
    <property type="match status" value="1"/>
</dbReference>
<proteinExistence type="predicted"/>
<evidence type="ECO:0000313" key="3">
    <source>
        <dbReference type="EMBL" id="MDZ5471884.1"/>
    </source>
</evidence>
<comment type="caution">
    <text evidence="3">The sequence shown here is derived from an EMBL/GenBank/DDBJ whole genome shotgun (WGS) entry which is preliminary data.</text>
</comment>
<protein>
    <submittedName>
        <fullName evidence="3">SH3 domain-containing protein</fullName>
    </submittedName>
</protein>
<organism evidence="3 4">
    <name type="scientific">Robertmurraya mangrovi</name>
    <dbReference type="NCBI Taxonomy" id="3098077"/>
    <lineage>
        <taxon>Bacteria</taxon>
        <taxon>Bacillati</taxon>
        <taxon>Bacillota</taxon>
        <taxon>Bacilli</taxon>
        <taxon>Bacillales</taxon>
        <taxon>Bacillaceae</taxon>
        <taxon>Robertmurraya</taxon>
    </lineage>
</organism>
<dbReference type="EMBL" id="JAXOFX010000004">
    <property type="protein sequence ID" value="MDZ5471884.1"/>
    <property type="molecule type" value="Genomic_DNA"/>
</dbReference>
<dbReference type="Proteomes" id="UP001290455">
    <property type="component" value="Unassembled WGS sequence"/>
</dbReference>
<dbReference type="PROSITE" id="PS51781">
    <property type="entry name" value="SH3B"/>
    <property type="match status" value="1"/>
</dbReference>
<sequence>MIKKIISIAFSLLLITNMLVPEAGANKSKVKRYYMTATDHINVRQTPSIKGKKLGLISKGSKVYIMAYSYNEWMPVEYKGKKAYVSAKYLKYVNQPNGKWVGNYKHNFSGTGNGLDLLIYKQTSNKIYFGFSYYGRKDSNGNWVYSSKDQFGSASLKNGKAYYSSNGCKITFTYSKIDKQYNTKDNIYTYTNGACGMLEDGSMDQDMGGYAGGYIW</sequence>
<feature type="chain" id="PRO_5047337729" evidence="1">
    <location>
        <begin position="24"/>
        <end position="216"/>
    </location>
</feature>
<keyword evidence="4" id="KW-1185">Reference proteome</keyword>
<gene>
    <name evidence="3" type="ORF">SM124_08995</name>
</gene>
<feature type="domain" description="SH3b" evidence="2">
    <location>
        <begin position="30"/>
        <end position="94"/>
    </location>
</feature>
<reference evidence="3 4" key="1">
    <citation type="submission" date="2023-11" db="EMBL/GenBank/DDBJ databases">
        <title>Bacillus jintuensis, isolated from a mudflat on the Beibu Gulf coast.</title>
        <authorList>
            <person name="Li M."/>
        </authorList>
    </citation>
    <scope>NUCLEOTIDE SEQUENCE [LARGE SCALE GENOMIC DNA]</scope>
    <source>
        <strain evidence="3 4">31A1R</strain>
    </source>
</reference>
<dbReference type="RefSeq" id="WP_322446173.1">
    <property type="nucleotide sequence ID" value="NZ_JAXOFX010000004.1"/>
</dbReference>
<evidence type="ECO:0000259" key="2">
    <source>
        <dbReference type="PROSITE" id="PS51781"/>
    </source>
</evidence>
<accession>A0ABU5IXI6</accession>
<dbReference type="Pfam" id="PF08239">
    <property type="entry name" value="SH3_3"/>
    <property type="match status" value="1"/>
</dbReference>
<evidence type="ECO:0000256" key="1">
    <source>
        <dbReference type="SAM" id="SignalP"/>
    </source>
</evidence>
<dbReference type="Gene3D" id="2.30.30.40">
    <property type="entry name" value="SH3 Domains"/>
    <property type="match status" value="1"/>
</dbReference>
<keyword evidence="1" id="KW-0732">Signal</keyword>
<feature type="signal peptide" evidence="1">
    <location>
        <begin position="1"/>
        <end position="23"/>
    </location>
</feature>
<name>A0ABU5IXI6_9BACI</name>
<evidence type="ECO:0000313" key="4">
    <source>
        <dbReference type="Proteomes" id="UP001290455"/>
    </source>
</evidence>
<dbReference type="InterPro" id="IPR003646">
    <property type="entry name" value="SH3-like_bac-type"/>
</dbReference>